<dbReference type="Proteomes" id="UP000636004">
    <property type="component" value="Unassembled WGS sequence"/>
</dbReference>
<name>A0A918RBB9_9FLAO</name>
<feature type="transmembrane region" description="Helical" evidence="1">
    <location>
        <begin position="192"/>
        <end position="220"/>
    </location>
</feature>
<evidence type="ECO:0000313" key="3">
    <source>
        <dbReference type="Proteomes" id="UP000636004"/>
    </source>
</evidence>
<evidence type="ECO:0000256" key="1">
    <source>
        <dbReference type="SAM" id="Phobius"/>
    </source>
</evidence>
<feature type="transmembrane region" description="Helical" evidence="1">
    <location>
        <begin position="138"/>
        <end position="162"/>
    </location>
</feature>
<evidence type="ECO:0000313" key="2">
    <source>
        <dbReference type="EMBL" id="GGZ92672.1"/>
    </source>
</evidence>
<keyword evidence="1" id="KW-0812">Transmembrane</keyword>
<gene>
    <name evidence="2" type="ORF">GCM10007028_33860</name>
</gene>
<comment type="caution">
    <text evidence="2">The sequence shown here is derived from an EMBL/GenBank/DDBJ whole genome shotgun (WGS) entry which is preliminary data.</text>
</comment>
<keyword evidence="3" id="KW-1185">Reference proteome</keyword>
<dbReference type="EMBL" id="BMWZ01000010">
    <property type="protein sequence ID" value="GGZ92672.1"/>
    <property type="molecule type" value="Genomic_DNA"/>
</dbReference>
<feature type="transmembrane region" description="Helical" evidence="1">
    <location>
        <begin position="113"/>
        <end position="131"/>
    </location>
</feature>
<keyword evidence="1" id="KW-1133">Transmembrane helix</keyword>
<organism evidence="2 3">
    <name type="scientific">Algibacter mikhailovii</name>
    <dbReference type="NCBI Taxonomy" id="425498"/>
    <lineage>
        <taxon>Bacteria</taxon>
        <taxon>Pseudomonadati</taxon>
        <taxon>Bacteroidota</taxon>
        <taxon>Flavobacteriia</taxon>
        <taxon>Flavobacteriales</taxon>
        <taxon>Flavobacteriaceae</taxon>
        <taxon>Algibacter</taxon>
    </lineage>
</organism>
<evidence type="ECO:0008006" key="4">
    <source>
        <dbReference type="Google" id="ProtNLM"/>
    </source>
</evidence>
<protein>
    <recommendedName>
        <fullName evidence="4">DUF2955 domain-containing protein</fullName>
    </recommendedName>
</protein>
<reference evidence="2" key="2">
    <citation type="submission" date="2020-09" db="EMBL/GenBank/DDBJ databases">
        <authorList>
            <person name="Sun Q."/>
            <person name="Kim S."/>
        </authorList>
    </citation>
    <scope>NUCLEOTIDE SEQUENCE</scope>
    <source>
        <strain evidence="2">KCTC 12710</strain>
    </source>
</reference>
<proteinExistence type="predicted"/>
<keyword evidence="1" id="KW-0472">Membrane</keyword>
<feature type="transmembrane region" description="Helical" evidence="1">
    <location>
        <begin position="62"/>
        <end position="83"/>
    </location>
</feature>
<feature type="transmembrane region" description="Helical" evidence="1">
    <location>
        <begin position="232"/>
        <end position="251"/>
    </location>
</feature>
<feature type="transmembrane region" description="Helical" evidence="1">
    <location>
        <begin position="257"/>
        <end position="275"/>
    </location>
</feature>
<feature type="transmembrane region" description="Helical" evidence="1">
    <location>
        <begin position="21"/>
        <end position="42"/>
    </location>
</feature>
<feature type="transmembrane region" description="Helical" evidence="1">
    <location>
        <begin position="314"/>
        <end position="334"/>
    </location>
</feature>
<accession>A0A918RBB9</accession>
<feature type="transmembrane region" description="Helical" evidence="1">
    <location>
        <begin position="284"/>
        <end position="302"/>
    </location>
</feature>
<dbReference type="RefSeq" id="WP_189362628.1">
    <property type="nucleotide sequence ID" value="NZ_BMWZ01000010.1"/>
</dbReference>
<feature type="transmembrane region" description="Helical" evidence="1">
    <location>
        <begin position="90"/>
        <end position="107"/>
    </location>
</feature>
<reference evidence="2" key="1">
    <citation type="journal article" date="2014" name="Int. J. Syst. Evol. Microbiol.">
        <title>Complete genome sequence of Corynebacterium casei LMG S-19264T (=DSM 44701T), isolated from a smear-ripened cheese.</title>
        <authorList>
            <consortium name="US DOE Joint Genome Institute (JGI-PGF)"/>
            <person name="Walter F."/>
            <person name="Albersmeier A."/>
            <person name="Kalinowski J."/>
            <person name="Ruckert C."/>
        </authorList>
    </citation>
    <scope>NUCLEOTIDE SEQUENCE</scope>
    <source>
        <strain evidence="2">KCTC 12710</strain>
    </source>
</reference>
<dbReference type="AlphaFoldDB" id="A0A918RBB9"/>
<sequence length="346" mass="38347">MLGKPSYLLLSKYDWANSRPVMRYVLGITFILFVSSILNYPLSYLTTVLALGYIAPGAKPVTVKQGLSFVLILILINLITYVFSAYFKDYPLVFMPLIALGILWLYYTNKFPGMVKLFALVSLLVIPLLSLEPQGVSGFVAVNLIMNAFMAILLTSLVFWVFPWSESDEVFVKSKNNTELSEASRFNYARNILLILLPVLLLFFILKLSGGLLILIFIAILSMNPVLANAKVGAVLIVANLLGGIMAIAAFKLLVMVPLLVFMLLLTLFVGFIFGNKLFSKSKLAPIFGTGFSTFLLILGSVTSSNSEAGSEVWTRVLQISVAVLYVVIAFRILDHFKTNRKLKLQ</sequence>